<evidence type="ECO:0000256" key="3">
    <source>
        <dbReference type="ARBA" id="ARBA00012379"/>
    </source>
</evidence>
<dbReference type="InterPro" id="IPR008181">
    <property type="entry name" value="dUTPase"/>
</dbReference>
<evidence type="ECO:0000256" key="1">
    <source>
        <dbReference type="ARBA" id="ARBA00005142"/>
    </source>
</evidence>
<comment type="similarity">
    <text evidence="2">Belongs to the dUTPase family.</text>
</comment>
<dbReference type="AlphaFoldDB" id="A0A4U5QPQ1"/>
<evidence type="ECO:0000256" key="4">
    <source>
        <dbReference type="ARBA" id="ARBA00023080"/>
    </source>
</evidence>
<dbReference type="Pfam" id="PF00692">
    <property type="entry name" value="dUTPase"/>
    <property type="match status" value="1"/>
</dbReference>
<evidence type="ECO:0000259" key="5">
    <source>
        <dbReference type="Pfam" id="PF00692"/>
    </source>
</evidence>
<evidence type="ECO:0000256" key="2">
    <source>
        <dbReference type="ARBA" id="ARBA00006581"/>
    </source>
</evidence>
<comment type="caution">
    <text evidence="6">The sequence shown here is derived from an EMBL/GenBank/DDBJ whole genome shotgun (WGS) entry which is preliminary data.</text>
</comment>
<sequence length="169" mass="18717">MMRSHWKYLDFDDLVGLVVSVLMVVIVGETVKDEAFEKNKINPLKKKAQLEDGFLWKLLRPQHMQVLESAPVIADVVTFLEAKLELLEQATLPTEEEGLTLTGRVEAAATTCCFIGKIKGYYSNVDFEVKVGNRTAQLILEKIATPDVMQIEDLDATERGVGGFGSTGV</sequence>
<dbReference type="EMBL" id="RCHU01000145">
    <property type="protein sequence ID" value="TKS12854.1"/>
    <property type="molecule type" value="Genomic_DNA"/>
</dbReference>
<keyword evidence="4" id="KW-0546">Nucleotide metabolism</keyword>
<dbReference type="InterPro" id="IPR029054">
    <property type="entry name" value="dUTPase-like"/>
</dbReference>
<dbReference type="GO" id="GO:0004170">
    <property type="term" value="F:dUTP diphosphatase activity"/>
    <property type="evidence" value="ECO:0007669"/>
    <property type="project" value="UniProtKB-EC"/>
</dbReference>
<dbReference type="PANTHER" id="PTHR11241:SF0">
    <property type="entry name" value="DEOXYURIDINE 5'-TRIPHOSPHATE NUCLEOTIDOHYDROLASE"/>
    <property type="match status" value="1"/>
</dbReference>
<evidence type="ECO:0000313" key="6">
    <source>
        <dbReference type="EMBL" id="TKS12854.1"/>
    </source>
</evidence>
<dbReference type="EC" id="3.6.1.23" evidence="3"/>
<accession>A0A4U5QPQ1</accession>
<dbReference type="InterPro" id="IPR036157">
    <property type="entry name" value="dUTPase-like_sf"/>
</dbReference>
<organism evidence="6">
    <name type="scientific">Populus alba</name>
    <name type="common">White poplar</name>
    <dbReference type="NCBI Taxonomy" id="43335"/>
    <lineage>
        <taxon>Eukaryota</taxon>
        <taxon>Viridiplantae</taxon>
        <taxon>Streptophyta</taxon>
        <taxon>Embryophyta</taxon>
        <taxon>Tracheophyta</taxon>
        <taxon>Spermatophyta</taxon>
        <taxon>Magnoliopsida</taxon>
        <taxon>eudicotyledons</taxon>
        <taxon>Gunneridae</taxon>
        <taxon>Pentapetalae</taxon>
        <taxon>rosids</taxon>
        <taxon>fabids</taxon>
        <taxon>Malpighiales</taxon>
        <taxon>Salicaceae</taxon>
        <taxon>Saliceae</taxon>
        <taxon>Populus</taxon>
    </lineage>
</organism>
<dbReference type="GO" id="GO:0046081">
    <property type="term" value="P:dUTP catabolic process"/>
    <property type="evidence" value="ECO:0007669"/>
    <property type="project" value="InterPro"/>
</dbReference>
<comment type="pathway">
    <text evidence="1">Pyrimidine metabolism; dUMP biosynthesis; dUMP from dCTP (dUTP route): step 2/2.</text>
</comment>
<dbReference type="PANTHER" id="PTHR11241">
    <property type="entry name" value="DEOXYURIDINE 5'-TRIPHOSPHATE NUCLEOTIDOHYDROLASE"/>
    <property type="match status" value="1"/>
</dbReference>
<gene>
    <name evidence="6" type="ORF">D5086_0000059220</name>
</gene>
<dbReference type="STRING" id="43335.A0A4U5QPQ1"/>
<dbReference type="Gene3D" id="2.70.40.10">
    <property type="match status" value="1"/>
</dbReference>
<feature type="domain" description="dUTPase-like" evidence="5">
    <location>
        <begin position="122"/>
        <end position="168"/>
    </location>
</feature>
<proteinExistence type="inferred from homology"/>
<dbReference type="GO" id="GO:0006226">
    <property type="term" value="P:dUMP biosynthetic process"/>
    <property type="evidence" value="ECO:0007669"/>
    <property type="project" value="InterPro"/>
</dbReference>
<reference evidence="6" key="1">
    <citation type="submission" date="2018-10" db="EMBL/GenBank/DDBJ databases">
        <title>Population genomic analysis revealed the cold adaptation of white poplar.</title>
        <authorList>
            <person name="Liu Y.-J."/>
        </authorList>
    </citation>
    <scope>NUCLEOTIDE SEQUENCE [LARGE SCALE GENOMIC DNA]</scope>
    <source>
        <strain evidence="6">PAL-ZL1</strain>
    </source>
</reference>
<dbReference type="SUPFAM" id="SSF51283">
    <property type="entry name" value="dUTPase-like"/>
    <property type="match status" value="1"/>
</dbReference>
<dbReference type="GO" id="GO:0000287">
    <property type="term" value="F:magnesium ion binding"/>
    <property type="evidence" value="ECO:0007669"/>
    <property type="project" value="InterPro"/>
</dbReference>
<name>A0A4U5QPQ1_POPAL</name>
<protein>
    <recommendedName>
        <fullName evidence="3">dUTP diphosphatase</fullName>
        <ecNumber evidence="3">3.6.1.23</ecNumber>
    </recommendedName>
</protein>